<evidence type="ECO:0000313" key="2">
    <source>
        <dbReference type="EMBL" id="SMC79607.1"/>
    </source>
</evidence>
<organism evidence="2 3">
    <name type="scientific">Desulfocicer vacuolatum DSM 3385</name>
    <dbReference type="NCBI Taxonomy" id="1121400"/>
    <lineage>
        <taxon>Bacteria</taxon>
        <taxon>Pseudomonadati</taxon>
        <taxon>Thermodesulfobacteriota</taxon>
        <taxon>Desulfobacteria</taxon>
        <taxon>Desulfobacterales</taxon>
        <taxon>Desulfobacteraceae</taxon>
        <taxon>Desulfocicer</taxon>
    </lineage>
</organism>
<gene>
    <name evidence="2" type="ORF">SAMN02746065_110107</name>
</gene>
<sequence>MKNLGKFISLLTVLLLVSAMPCFAAQNQSDLDKQLKLADDITKETIVGPGSVQVTTGKDILMSFGATARIIPTSESDWDFGVADSDAVKSGGLMYGALVGDFFRSHGNESGTVQDSYIRTEAKMYFNAMPKDRAWSFYAALEFDRPIDTASVDSRGGKSNDSSNFGLERLHLTYALPMNMRLHAGWDIWHMDAFEGAAMVYGDDNPGFWITGENDTVSYNVGYFKLMENDFQNSPVDMQDGANNDRDLYAGYVAWQMNDAHKFQFLAAYDRIRDVVANDLAGAMGSPFGVVGDAPDTDSYHAGAYWVGKFGALEIFTEAVYQFGSADNTGLGSTVGPDRATVLEEDYDINAYALAGDISYEFKGKLTDYPLKPHLGFMYTSGDDDPYDDKLEGYNGVDNAQRFSSRWGGENTIIGDTNLMLGTALYGYIPEFYGNGTPVTTGGLQNFAGNGNGRGDNPGLTLISAGITVAPKRFLIFKTNINNFWWNEDIYVTNMVDPVDATVNGAHKVDAGYVGTEWDNELTLATSKHSFIKAQAAFFFPGEVIEDLTEALTGESSDEMAMRLAAEFIINF</sequence>
<keyword evidence="1" id="KW-0732">Signal</keyword>
<feature type="signal peptide" evidence="1">
    <location>
        <begin position="1"/>
        <end position="24"/>
    </location>
</feature>
<dbReference type="Proteomes" id="UP000192418">
    <property type="component" value="Unassembled WGS sequence"/>
</dbReference>
<evidence type="ECO:0008006" key="4">
    <source>
        <dbReference type="Google" id="ProtNLM"/>
    </source>
</evidence>
<keyword evidence="3" id="KW-1185">Reference proteome</keyword>
<protein>
    <recommendedName>
        <fullName evidence="4">Alginate export</fullName>
    </recommendedName>
</protein>
<evidence type="ECO:0000256" key="1">
    <source>
        <dbReference type="SAM" id="SignalP"/>
    </source>
</evidence>
<name>A0A1W2C2Z1_9BACT</name>
<feature type="chain" id="PRO_5012122342" description="Alginate export" evidence="1">
    <location>
        <begin position="25"/>
        <end position="572"/>
    </location>
</feature>
<accession>A0A1W2C2Z1</accession>
<dbReference type="AlphaFoldDB" id="A0A1W2C2Z1"/>
<dbReference type="EMBL" id="FWXY01000010">
    <property type="protein sequence ID" value="SMC79607.1"/>
    <property type="molecule type" value="Genomic_DNA"/>
</dbReference>
<proteinExistence type="predicted"/>
<reference evidence="2 3" key="1">
    <citation type="submission" date="2017-04" db="EMBL/GenBank/DDBJ databases">
        <authorList>
            <person name="Afonso C.L."/>
            <person name="Miller P.J."/>
            <person name="Scott M.A."/>
            <person name="Spackman E."/>
            <person name="Goraichik I."/>
            <person name="Dimitrov K.M."/>
            <person name="Suarez D.L."/>
            <person name="Swayne D.E."/>
        </authorList>
    </citation>
    <scope>NUCLEOTIDE SEQUENCE [LARGE SCALE GENOMIC DNA]</scope>
    <source>
        <strain evidence="2 3">DSM 3385</strain>
    </source>
</reference>
<evidence type="ECO:0000313" key="3">
    <source>
        <dbReference type="Proteomes" id="UP000192418"/>
    </source>
</evidence>
<dbReference type="STRING" id="1121400.SAMN02746065_110107"/>